<dbReference type="Proteomes" id="UP000646548">
    <property type="component" value="Unassembled WGS sequence"/>
</dbReference>
<dbReference type="EMBL" id="WKFB01000626">
    <property type="protein sequence ID" value="KAF6719256.1"/>
    <property type="molecule type" value="Genomic_DNA"/>
</dbReference>
<name>A0A834F2V6_ORYME</name>
<gene>
    <name evidence="2" type="ORF">FQA47_016966</name>
</gene>
<proteinExistence type="predicted"/>
<accession>A0A834F2V6</accession>
<sequence length="162" mass="17709">MLTNTPALPWPWALPRITHSLHTCTHFGTLLHSEPAVSCAWVKQSICVYFCSCSPPSSELRGFPASGEVQAWRGLKQCEAVCKAPTKPSWHLSQNELRLGTPPPGEGDGVKHRDNRGEGATERKRKTRHGEEAEASRPGFGVPATPRLKLPSTAVIHTTNRA</sequence>
<organism evidence="2 3">
    <name type="scientific">Oryzias melastigma</name>
    <name type="common">Marine medaka</name>
    <dbReference type="NCBI Taxonomy" id="30732"/>
    <lineage>
        <taxon>Eukaryota</taxon>
        <taxon>Metazoa</taxon>
        <taxon>Chordata</taxon>
        <taxon>Craniata</taxon>
        <taxon>Vertebrata</taxon>
        <taxon>Euteleostomi</taxon>
        <taxon>Actinopterygii</taxon>
        <taxon>Neopterygii</taxon>
        <taxon>Teleostei</taxon>
        <taxon>Neoteleostei</taxon>
        <taxon>Acanthomorphata</taxon>
        <taxon>Ovalentaria</taxon>
        <taxon>Atherinomorphae</taxon>
        <taxon>Beloniformes</taxon>
        <taxon>Adrianichthyidae</taxon>
        <taxon>Oryziinae</taxon>
        <taxon>Oryzias</taxon>
    </lineage>
</organism>
<evidence type="ECO:0000313" key="2">
    <source>
        <dbReference type="EMBL" id="KAF6719256.1"/>
    </source>
</evidence>
<evidence type="ECO:0000256" key="1">
    <source>
        <dbReference type="SAM" id="MobiDB-lite"/>
    </source>
</evidence>
<evidence type="ECO:0000313" key="3">
    <source>
        <dbReference type="Proteomes" id="UP000646548"/>
    </source>
</evidence>
<feature type="region of interest" description="Disordered" evidence="1">
    <location>
        <begin position="92"/>
        <end position="162"/>
    </location>
</feature>
<reference evidence="2" key="1">
    <citation type="journal article" name="BMC Genomics">
        <title>Long-read sequencing and de novo genome assembly of marine medaka (Oryzias melastigma).</title>
        <authorList>
            <person name="Liang P."/>
            <person name="Saqib H.S.A."/>
            <person name="Ni X."/>
            <person name="Shen Y."/>
        </authorList>
    </citation>
    <scope>NUCLEOTIDE SEQUENCE</scope>
    <source>
        <strain evidence="2">Bigg-433</strain>
    </source>
</reference>
<protein>
    <submittedName>
        <fullName evidence="2">Uncharacterized protein</fullName>
    </submittedName>
</protein>
<feature type="compositionally biased region" description="Basic and acidic residues" evidence="1">
    <location>
        <begin position="108"/>
        <end position="122"/>
    </location>
</feature>
<comment type="caution">
    <text evidence="2">The sequence shown here is derived from an EMBL/GenBank/DDBJ whole genome shotgun (WGS) entry which is preliminary data.</text>
</comment>
<dbReference type="AlphaFoldDB" id="A0A834F2V6"/>